<name>A0A9P0K042_ACAOB</name>
<dbReference type="EMBL" id="CAKOFQ010006709">
    <property type="protein sequence ID" value="CAH1963698.1"/>
    <property type="molecule type" value="Genomic_DNA"/>
</dbReference>
<gene>
    <name evidence="2" type="ORF">ACAOBT_LOCUS5348</name>
</gene>
<proteinExistence type="predicted"/>
<dbReference type="AlphaFoldDB" id="A0A9P0K042"/>
<dbReference type="OrthoDB" id="6264899at2759"/>
<evidence type="ECO:0000313" key="2">
    <source>
        <dbReference type="EMBL" id="CAH1963698.1"/>
    </source>
</evidence>
<dbReference type="Proteomes" id="UP001152888">
    <property type="component" value="Unassembled WGS sequence"/>
</dbReference>
<feature type="signal peptide" evidence="1">
    <location>
        <begin position="1"/>
        <end position="17"/>
    </location>
</feature>
<feature type="chain" id="PRO_5040508862" evidence="1">
    <location>
        <begin position="18"/>
        <end position="103"/>
    </location>
</feature>
<accession>A0A9P0K042</accession>
<evidence type="ECO:0000256" key="1">
    <source>
        <dbReference type="SAM" id="SignalP"/>
    </source>
</evidence>
<keyword evidence="1" id="KW-0732">Signal</keyword>
<keyword evidence="3" id="KW-1185">Reference proteome</keyword>
<reference evidence="2" key="1">
    <citation type="submission" date="2022-03" db="EMBL/GenBank/DDBJ databases">
        <authorList>
            <person name="Sayadi A."/>
        </authorList>
    </citation>
    <scope>NUCLEOTIDE SEQUENCE</scope>
</reference>
<protein>
    <submittedName>
        <fullName evidence="2">Uncharacterized protein</fullName>
    </submittedName>
</protein>
<sequence length="103" mass="12334">MFALLTVILLTFQRILQRNIVDVVNHFQISNVSDGHVSCKSWSYQILKNIPKEALELLEIPMVAEYQRKKKTMMAMKTKNHYWHILLMIYADMFCFTKQINYY</sequence>
<comment type="caution">
    <text evidence="2">The sequence shown here is derived from an EMBL/GenBank/DDBJ whole genome shotgun (WGS) entry which is preliminary data.</text>
</comment>
<evidence type="ECO:0000313" key="3">
    <source>
        <dbReference type="Proteomes" id="UP001152888"/>
    </source>
</evidence>
<organism evidence="2 3">
    <name type="scientific">Acanthoscelides obtectus</name>
    <name type="common">Bean weevil</name>
    <name type="synonym">Bruchus obtectus</name>
    <dbReference type="NCBI Taxonomy" id="200917"/>
    <lineage>
        <taxon>Eukaryota</taxon>
        <taxon>Metazoa</taxon>
        <taxon>Ecdysozoa</taxon>
        <taxon>Arthropoda</taxon>
        <taxon>Hexapoda</taxon>
        <taxon>Insecta</taxon>
        <taxon>Pterygota</taxon>
        <taxon>Neoptera</taxon>
        <taxon>Endopterygota</taxon>
        <taxon>Coleoptera</taxon>
        <taxon>Polyphaga</taxon>
        <taxon>Cucujiformia</taxon>
        <taxon>Chrysomeloidea</taxon>
        <taxon>Chrysomelidae</taxon>
        <taxon>Bruchinae</taxon>
        <taxon>Bruchini</taxon>
        <taxon>Acanthoscelides</taxon>
    </lineage>
</organism>